<dbReference type="PANTHER" id="PTHR46112:SF2">
    <property type="entry name" value="XAA-PRO AMINOPEPTIDASE P-RELATED"/>
    <property type="match status" value="1"/>
</dbReference>
<evidence type="ECO:0000259" key="5">
    <source>
        <dbReference type="Pfam" id="PF01321"/>
    </source>
</evidence>
<sequence length="391" mass="43913">MTKEKNPLDISDTLKDHRSDAFMIVGNSGNADMYYSSSFFASDSFAYIQTKEADEILLISDMERGRAENESRVSQIRTLQECKYRDKIKERGDPSLAYCDCLAEILQHHGARRITVPRDFPYHIAQTLKEEGFSFEAIKSPFQQLRSRKSEQEIEKVKTVQNACNLAMEAAVNMIHKSEIVDGKLNYNGFDLTAEEVRHQIDITLLEHGCESEGTIVACGKGSANPHWEGTGVLRADEPVVIDIFPRSKKNRYFADMTRTVLKGDASERLKDMYEAVHVAQEVAIEMIKPGVKCSDIHGRVCDVFEERGYDTTRSGSQSGFIHSTGHGVGLEIHEAPFVGERDTVLEAGNIITIEPGLYYPDVGGIRLEDLILVTDDGFENLTEMEKEFIV</sequence>
<protein>
    <submittedName>
        <fullName evidence="6">Aminopeptidase P family protein</fullName>
    </submittedName>
</protein>
<feature type="domain" description="Peptidase M24" evidence="4">
    <location>
        <begin position="156"/>
        <end position="376"/>
    </location>
</feature>
<organism evidence="6 7">
    <name type="scientific">Methanolobus zinderi</name>
    <dbReference type="NCBI Taxonomy" id="536044"/>
    <lineage>
        <taxon>Archaea</taxon>
        <taxon>Methanobacteriati</taxon>
        <taxon>Methanobacteriota</taxon>
        <taxon>Stenosarchaea group</taxon>
        <taxon>Methanomicrobia</taxon>
        <taxon>Methanosarcinales</taxon>
        <taxon>Methanosarcinaceae</taxon>
        <taxon>Methanolobus</taxon>
    </lineage>
</organism>
<dbReference type="GO" id="GO:0046872">
    <property type="term" value="F:metal ion binding"/>
    <property type="evidence" value="ECO:0007669"/>
    <property type="project" value="UniProtKB-KW"/>
</dbReference>
<dbReference type="AlphaFoldDB" id="A0A7D5EA68"/>
<dbReference type="SUPFAM" id="SSF55920">
    <property type="entry name" value="Creatinase/aminopeptidase"/>
    <property type="match status" value="1"/>
</dbReference>
<evidence type="ECO:0000256" key="1">
    <source>
        <dbReference type="ARBA" id="ARBA00022723"/>
    </source>
</evidence>
<dbReference type="InterPro" id="IPR050659">
    <property type="entry name" value="Peptidase_M24B"/>
</dbReference>
<dbReference type="PANTHER" id="PTHR46112">
    <property type="entry name" value="AMINOPEPTIDASE"/>
    <property type="match status" value="1"/>
</dbReference>
<evidence type="ECO:0000313" key="7">
    <source>
        <dbReference type="Proteomes" id="UP000509594"/>
    </source>
</evidence>
<dbReference type="RefSeq" id="WP_176966072.1">
    <property type="nucleotide sequence ID" value="NZ_CP058215.1"/>
</dbReference>
<keyword evidence="6" id="KW-0031">Aminopeptidase</keyword>
<evidence type="ECO:0000256" key="3">
    <source>
        <dbReference type="RuleBase" id="RU000590"/>
    </source>
</evidence>
<dbReference type="InterPro" id="IPR001131">
    <property type="entry name" value="Peptidase_M24B_aminopep-P_CS"/>
</dbReference>
<feature type="domain" description="Creatinase N-terminal" evidence="5">
    <location>
        <begin position="12"/>
        <end position="146"/>
    </location>
</feature>
<evidence type="ECO:0000256" key="2">
    <source>
        <dbReference type="ARBA" id="ARBA00022801"/>
    </source>
</evidence>
<dbReference type="InterPro" id="IPR036005">
    <property type="entry name" value="Creatinase/aminopeptidase-like"/>
</dbReference>
<keyword evidence="6" id="KW-0645">Protease</keyword>
<dbReference type="Pfam" id="PF01321">
    <property type="entry name" value="Creatinase_N"/>
    <property type="match status" value="1"/>
</dbReference>
<comment type="similarity">
    <text evidence="3">Belongs to the peptidase M24B family.</text>
</comment>
<dbReference type="PROSITE" id="PS00491">
    <property type="entry name" value="PROLINE_PEPTIDASE"/>
    <property type="match status" value="1"/>
</dbReference>
<dbReference type="Proteomes" id="UP000509594">
    <property type="component" value="Chromosome"/>
</dbReference>
<dbReference type="GeneID" id="55822542"/>
<dbReference type="InterPro" id="IPR029149">
    <property type="entry name" value="Creatin/AminoP/Spt16_N"/>
</dbReference>
<keyword evidence="2" id="KW-0378">Hydrolase</keyword>
<dbReference type="InterPro" id="IPR000994">
    <property type="entry name" value="Pept_M24"/>
</dbReference>
<dbReference type="Gene3D" id="3.90.230.10">
    <property type="entry name" value="Creatinase/methionine aminopeptidase superfamily"/>
    <property type="match status" value="1"/>
</dbReference>
<dbReference type="EMBL" id="CP058215">
    <property type="protein sequence ID" value="QLC51017.1"/>
    <property type="molecule type" value="Genomic_DNA"/>
</dbReference>
<reference evidence="6 7" key="1">
    <citation type="submission" date="2020-06" db="EMBL/GenBank/DDBJ databases">
        <title>Methanolobus halotolerans sp. nov., isolated from a saline lake Tus in Siberia.</title>
        <authorList>
            <person name="Shen Y."/>
            <person name="Chen S.-C."/>
            <person name="Lai M.-C."/>
            <person name="Huang H.-H."/>
            <person name="Chiu H.-H."/>
            <person name="Tang S.-L."/>
            <person name="Rogozin D.Y."/>
            <person name="Degermendzhy A.G."/>
        </authorList>
    </citation>
    <scope>NUCLEOTIDE SEQUENCE [LARGE SCALE GENOMIC DNA]</scope>
    <source>
        <strain evidence="6 7">DSM 21339</strain>
    </source>
</reference>
<keyword evidence="1 3" id="KW-0479">Metal-binding</keyword>
<dbReference type="GO" id="GO:0004177">
    <property type="term" value="F:aminopeptidase activity"/>
    <property type="evidence" value="ECO:0007669"/>
    <property type="project" value="UniProtKB-KW"/>
</dbReference>
<dbReference type="InterPro" id="IPR000587">
    <property type="entry name" value="Creatinase_N"/>
</dbReference>
<name>A0A7D5EA68_9EURY</name>
<dbReference type="Gene3D" id="3.40.350.10">
    <property type="entry name" value="Creatinase/prolidase N-terminal domain"/>
    <property type="match status" value="1"/>
</dbReference>
<evidence type="ECO:0000313" key="6">
    <source>
        <dbReference type="EMBL" id="QLC51017.1"/>
    </source>
</evidence>
<dbReference type="Pfam" id="PF00557">
    <property type="entry name" value="Peptidase_M24"/>
    <property type="match status" value="1"/>
</dbReference>
<evidence type="ECO:0000259" key="4">
    <source>
        <dbReference type="Pfam" id="PF00557"/>
    </source>
</evidence>
<proteinExistence type="inferred from homology"/>
<gene>
    <name evidence="6" type="ORF">HWN40_12665</name>
</gene>
<dbReference type="OrthoDB" id="1346at2157"/>
<dbReference type="KEGG" id="mzi:HWN40_12665"/>
<accession>A0A7D5EA68</accession>
<keyword evidence="7" id="KW-1185">Reference proteome</keyword>